<gene>
    <name evidence="2" type="ORF">FC86_GL000351</name>
</gene>
<dbReference type="GO" id="GO:0005524">
    <property type="term" value="F:ATP binding"/>
    <property type="evidence" value="ECO:0007669"/>
    <property type="project" value="InterPro"/>
</dbReference>
<dbReference type="Pfam" id="PF00270">
    <property type="entry name" value="DEAD"/>
    <property type="match status" value="1"/>
</dbReference>
<dbReference type="GO" id="GO:0016818">
    <property type="term" value="F:hydrolase activity, acting on acid anhydrides, in phosphorus-containing anhydrides"/>
    <property type="evidence" value="ECO:0007669"/>
    <property type="project" value="InterPro"/>
</dbReference>
<evidence type="ECO:0000313" key="3">
    <source>
        <dbReference type="Proteomes" id="UP000051378"/>
    </source>
</evidence>
<dbReference type="Gene3D" id="3.40.50.300">
    <property type="entry name" value="P-loop containing nucleotide triphosphate hydrolases"/>
    <property type="match status" value="2"/>
</dbReference>
<sequence length="852" mass="97719">MGIFDKIKNVESGMEKKKTNPIEIFNSLNHKMGYEYLRDIQATFLKEWYLSREERDVVGIANTGSGKTLIGLLMLYSKMNEGIGPVVYLCPDNQLVEQVVMEAEFHGIPVTQIRRESPDSRQEMPIDFINSQAILITTFEKMYNGHSIFGVTETGNREIQDIGALLIDDAHTCIKKARKQSSFLIPKDHDMYKEILDLFERDLESQGSGVFHAIKKGEKTVARLVPYWSYQNKIKVLKKIIEKNDVQENFYMYIPFNLIFDYLEKSNCYISGDGIEITPLQLPLDKIPSFFKAKHRFVLSATFNNMPELITELGISKDACLHPINIKKESAVGERLIIAPKRYSSELTNNDMKSLIKLYWEKKGYNIVILVPNIRKAQIWEKEGALIVDKENICDAVNKLKNGNNNFMVLINRYDGIDLWGNMCHLLILDGLPKGKSIRDIAVAHMRSESPLTKATTAQTIEQGLGRSVRSGSDYCVTLLLDDNLLNFISNNNNRKYFSETTRAQLDLGISLSMDFFKEKRNLIEAKNEIVGTINLVLDRNPDWISYYKTITEQYLERYTTVSNEESLILAQDEYIVLSYYKSNKISDAVNIIREKFIANGNLVDSDIGWYFQLAAQIMNRFDETEANNLQVKAKELNSNLLIPRFPDYSKKTKNKTVQAMNVKKWIVVYSTGTDLKIAIDSILSKLLYVPNADSNIFEDAIKKLGDFLGYTSSRPEQERNDGPDNLWVSENNSFIIECKNQGTSQLLPRKDMEQVLHSLVWYQNYFLDQGNISGIIFRKSNILAKNCHAGENIYSVNQEKLDSLKTNVSNFSAALCEKSPNEWTISDIEKLLRQNYLLENQFIQNFTVNFK</sequence>
<dbReference type="Proteomes" id="UP000051378">
    <property type="component" value="Unassembled WGS sequence"/>
</dbReference>
<comment type="caution">
    <text evidence="2">The sequence shown here is derived from an EMBL/GenBank/DDBJ whole genome shotgun (WGS) entry which is preliminary data.</text>
</comment>
<dbReference type="AlphaFoldDB" id="A0A0R2DVJ4"/>
<name>A0A0R2DVJ4_9LACO</name>
<dbReference type="OrthoDB" id="366844at2"/>
<dbReference type="InterPro" id="IPR011545">
    <property type="entry name" value="DEAD/DEAH_box_helicase_dom"/>
</dbReference>
<dbReference type="InterPro" id="IPR027417">
    <property type="entry name" value="P-loop_NTPase"/>
</dbReference>
<reference evidence="2 3" key="1">
    <citation type="journal article" date="2015" name="Genome Announc.">
        <title>Expanding the biotechnology potential of lactobacilli through comparative genomics of 213 strains and associated genera.</title>
        <authorList>
            <person name="Sun Z."/>
            <person name="Harris H.M."/>
            <person name="McCann A."/>
            <person name="Guo C."/>
            <person name="Argimon S."/>
            <person name="Zhang W."/>
            <person name="Yang X."/>
            <person name="Jeffery I.B."/>
            <person name="Cooney J.C."/>
            <person name="Kagawa T.F."/>
            <person name="Liu W."/>
            <person name="Song Y."/>
            <person name="Salvetti E."/>
            <person name="Wrobel A."/>
            <person name="Rasinkangas P."/>
            <person name="Parkhill J."/>
            <person name="Rea M.C."/>
            <person name="O'Sullivan O."/>
            <person name="Ritari J."/>
            <person name="Douillard F.P."/>
            <person name="Paul Ross R."/>
            <person name="Yang R."/>
            <person name="Briner A.E."/>
            <person name="Felis G.E."/>
            <person name="de Vos W.M."/>
            <person name="Barrangou R."/>
            <person name="Klaenhammer T.R."/>
            <person name="Caufield P.W."/>
            <person name="Cui Y."/>
            <person name="Zhang H."/>
            <person name="O'Toole P.W."/>
        </authorList>
    </citation>
    <scope>NUCLEOTIDE SEQUENCE [LARGE SCALE GENOMIC DNA]</scope>
    <source>
        <strain evidence="2 3">DSM 23037</strain>
    </source>
</reference>
<keyword evidence="3" id="KW-1185">Reference proteome</keyword>
<accession>A0A0R2DVJ4</accession>
<dbReference type="EMBL" id="AYZL01000016">
    <property type="protein sequence ID" value="KRN04253.1"/>
    <property type="molecule type" value="Genomic_DNA"/>
</dbReference>
<dbReference type="SMART" id="SM00491">
    <property type="entry name" value="HELICc2"/>
    <property type="match status" value="1"/>
</dbReference>
<evidence type="ECO:0000313" key="2">
    <source>
        <dbReference type="EMBL" id="KRN04253.1"/>
    </source>
</evidence>
<feature type="domain" description="Helicase ATP-binding" evidence="1">
    <location>
        <begin position="48"/>
        <end position="321"/>
    </location>
</feature>
<dbReference type="GO" id="GO:0006139">
    <property type="term" value="P:nucleobase-containing compound metabolic process"/>
    <property type="evidence" value="ECO:0007669"/>
    <property type="project" value="InterPro"/>
</dbReference>
<organism evidence="2 3">
    <name type="scientific">Holzapfeliella floricola DSM 23037 = JCM 16512</name>
    <dbReference type="NCBI Taxonomy" id="1423744"/>
    <lineage>
        <taxon>Bacteria</taxon>
        <taxon>Bacillati</taxon>
        <taxon>Bacillota</taxon>
        <taxon>Bacilli</taxon>
        <taxon>Lactobacillales</taxon>
        <taxon>Lactobacillaceae</taxon>
        <taxon>Holzapfeliella</taxon>
    </lineage>
</organism>
<dbReference type="RefSeq" id="WP_056974512.1">
    <property type="nucleotide sequence ID" value="NZ_AYZL01000016.1"/>
</dbReference>
<dbReference type="STRING" id="1423744.FC86_GL000351"/>
<dbReference type="PATRIC" id="fig|1423744.4.peg.358"/>
<dbReference type="InterPro" id="IPR014001">
    <property type="entry name" value="Helicase_ATP-bd"/>
</dbReference>
<dbReference type="SUPFAM" id="SSF52540">
    <property type="entry name" value="P-loop containing nucleoside triphosphate hydrolases"/>
    <property type="match status" value="2"/>
</dbReference>
<protein>
    <recommendedName>
        <fullName evidence="1">Helicase ATP-binding domain-containing protein</fullName>
    </recommendedName>
</protein>
<dbReference type="GO" id="GO:0003676">
    <property type="term" value="F:nucleic acid binding"/>
    <property type="evidence" value="ECO:0007669"/>
    <property type="project" value="InterPro"/>
</dbReference>
<proteinExistence type="predicted"/>
<dbReference type="Pfam" id="PF13307">
    <property type="entry name" value="Helicase_C_2"/>
    <property type="match status" value="1"/>
</dbReference>
<dbReference type="SMART" id="SM00487">
    <property type="entry name" value="DEXDc"/>
    <property type="match status" value="1"/>
</dbReference>
<dbReference type="PROSITE" id="PS51192">
    <property type="entry name" value="HELICASE_ATP_BIND_1"/>
    <property type="match status" value="1"/>
</dbReference>
<dbReference type="InterPro" id="IPR006555">
    <property type="entry name" value="ATP-dep_Helicase_C"/>
</dbReference>
<dbReference type="GO" id="GO:0004386">
    <property type="term" value="F:helicase activity"/>
    <property type="evidence" value="ECO:0007669"/>
    <property type="project" value="InterPro"/>
</dbReference>
<evidence type="ECO:0000259" key="1">
    <source>
        <dbReference type="PROSITE" id="PS51192"/>
    </source>
</evidence>